<dbReference type="RefSeq" id="WP_195172437.1">
    <property type="nucleotide sequence ID" value="NZ_CP062983.1"/>
</dbReference>
<dbReference type="SUPFAM" id="SSF56601">
    <property type="entry name" value="beta-lactamase/transpeptidase-like"/>
    <property type="match status" value="1"/>
</dbReference>
<evidence type="ECO:0000259" key="1">
    <source>
        <dbReference type="Pfam" id="PF13354"/>
    </source>
</evidence>
<dbReference type="InterPro" id="IPR012338">
    <property type="entry name" value="Beta-lactam/transpept-like"/>
</dbReference>
<dbReference type="GO" id="GO:0030655">
    <property type="term" value="P:beta-lactam antibiotic catabolic process"/>
    <property type="evidence" value="ECO:0007669"/>
    <property type="project" value="InterPro"/>
</dbReference>
<dbReference type="Gene3D" id="3.40.710.10">
    <property type="entry name" value="DD-peptidase/beta-lactamase superfamily"/>
    <property type="match status" value="1"/>
</dbReference>
<dbReference type="InterPro" id="IPR045155">
    <property type="entry name" value="Beta-lactam_cat"/>
</dbReference>
<keyword evidence="3" id="KW-1185">Reference proteome</keyword>
<name>A0A7S8IGA3_9CHLR</name>
<dbReference type="PANTHER" id="PTHR35333:SF3">
    <property type="entry name" value="BETA-LACTAMASE-TYPE TRANSPEPTIDASE FOLD CONTAINING PROTEIN"/>
    <property type="match status" value="1"/>
</dbReference>
<reference evidence="2 3" key="1">
    <citation type="submission" date="2020-02" db="EMBL/GenBank/DDBJ databases">
        <authorList>
            <person name="Zheng R.K."/>
            <person name="Sun C.M."/>
        </authorList>
    </citation>
    <scope>NUCLEOTIDE SEQUENCE [LARGE SCALE GENOMIC DNA]</scope>
    <source>
        <strain evidence="3">rifampicinis</strain>
    </source>
</reference>
<dbReference type="GO" id="GO:0046677">
    <property type="term" value="P:response to antibiotic"/>
    <property type="evidence" value="ECO:0007669"/>
    <property type="project" value="InterPro"/>
</dbReference>
<sequence length="486" mass="53706">MADAFNISAQETPPEVELATLPDCGFGASEDANMVVGAVVINFDTGTGCTENLDHTFQIASVPKLFIAGAYYEWMLEGRISASSQMTFSEDYWMGGSTACLQQEDLGRSFTTRELVELMIYCSDNAATWMMVDALGPSRVQEYIDSLGIEGIGPVLPYADVDRIKLSYLDPRWATVPRGISSRYWRRRWTDGLVPDYFSEVPSYNREQLIAANAQYIATATTNTATPRAIAEYIIKLRDDRASMSGTESLVASLMFNTMLKNQREHSSQAFPGTLLIGAKNGFDTGLTAEVNVVFDEVGGFLPNAMFLIFTQQPDLTAFDVQRPGDYFGVLNTYLRDLSPQLVEMLLGTEEPAIPPVTPTANVSLVRYQSESLINPCWSPYRLSGYAASSVATLQSCLTNIYSYDVVPVDEQLGIAVVLRNLSGAENRIVLAFTGPDGTPYSYQTEADFDTQAGVYWLQPINMAGEWTLDIYYNLERVYTDTFIAG</sequence>
<proteinExistence type="predicted"/>
<dbReference type="EMBL" id="CP062983">
    <property type="protein sequence ID" value="QPC84374.1"/>
    <property type="molecule type" value="Genomic_DNA"/>
</dbReference>
<keyword evidence="2" id="KW-0378">Hydrolase</keyword>
<feature type="domain" description="Beta-lactamase class A catalytic" evidence="1">
    <location>
        <begin position="38"/>
        <end position="296"/>
    </location>
</feature>
<protein>
    <submittedName>
        <fullName evidence="2">Serine hydrolase</fullName>
    </submittedName>
</protein>
<accession>A0A7S8IGA3</accession>
<evidence type="ECO:0000313" key="2">
    <source>
        <dbReference type="EMBL" id="QPC84374.1"/>
    </source>
</evidence>
<dbReference type="PANTHER" id="PTHR35333">
    <property type="entry name" value="BETA-LACTAMASE"/>
    <property type="match status" value="1"/>
</dbReference>
<dbReference type="AlphaFoldDB" id="A0A7S8IGA3"/>
<dbReference type="KEGG" id="pmet:G4Y79_08365"/>
<dbReference type="InterPro" id="IPR000871">
    <property type="entry name" value="Beta-lactam_class-A"/>
</dbReference>
<dbReference type="GO" id="GO:0008800">
    <property type="term" value="F:beta-lactamase activity"/>
    <property type="evidence" value="ECO:0007669"/>
    <property type="project" value="InterPro"/>
</dbReference>
<organism evidence="2 3">
    <name type="scientific">Phototrophicus methaneseepsis</name>
    <dbReference type="NCBI Taxonomy" id="2710758"/>
    <lineage>
        <taxon>Bacteria</taxon>
        <taxon>Bacillati</taxon>
        <taxon>Chloroflexota</taxon>
        <taxon>Candidatus Thermofontia</taxon>
        <taxon>Phototrophicales</taxon>
        <taxon>Phototrophicaceae</taxon>
        <taxon>Phototrophicus</taxon>
    </lineage>
</organism>
<evidence type="ECO:0000313" key="3">
    <source>
        <dbReference type="Proteomes" id="UP000594468"/>
    </source>
</evidence>
<dbReference type="Proteomes" id="UP000594468">
    <property type="component" value="Chromosome"/>
</dbReference>
<gene>
    <name evidence="2" type="ORF">G4Y79_08365</name>
</gene>
<dbReference type="Pfam" id="PF13354">
    <property type="entry name" value="Beta-lactamase2"/>
    <property type="match status" value="1"/>
</dbReference>